<dbReference type="InterPro" id="IPR012338">
    <property type="entry name" value="Beta-lactam/transpept-like"/>
</dbReference>
<sequence>MFNKRFLSIALVLMAGCSSRLEINKKTVAAAFDETSLPYAVLGVSTGKNDPQFYSFGDANPNAVFEIASMTKAITATAVIQLVEAGEIDLDVPVANYLPEINEIKILEEDLTTRPGTVPITMRHLLTHTSGIVYSFNSMRIMKALGLAPGEWPLPEAVPEGIYDWSFNGPQPRRVFEAGDRWQYGRSLGVAGRVVERISGLDLDTYFKMHIFNPLGMTRSGYNIPDDVRVDLMPMSMRDPATGELMPMPSMRPVPMESFYGGGDLLSTPRDYVRFLQCLVNGGELDGVRILSEASVESFFTNQLPDGMTLSHPLVEAFDRPANAPQRSIFDDQDTHSLAWTIEANPDERGYRPQGVGSWAGIFNTYYTIDRERGVVVVSFFQLLPFNDGEAYELYRIFEDLVY</sequence>
<dbReference type="SUPFAM" id="SSF56601">
    <property type="entry name" value="beta-lactamase/transpeptidase-like"/>
    <property type="match status" value="1"/>
</dbReference>
<dbReference type="EMBL" id="UINC01016680">
    <property type="protein sequence ID" value="SVA69273.1"/>
    <property type="molecule type" value="Genomic_DNA"/>
</dbReference>
<dbReference type="InterPro" id="IPR001466">
    <property type="entry name" value="Beta-lactam-related"/>
</dbReference>
<proteinExistence type="predicted"/>
<dbReference type="InterPro" id="IPR050789">
    <property type="entry name" value="Diverse_Enzym_Activities"/>
</dbReference>
<protein>
    <recommendedName>
        <fullName evidence="1">Beta-lactamase-related domain-containing protein</fullName>
    </recommendedName>
</protein>
<feature type="non-terminal residue" evidence="2">
    <location>
        <position position="403"/>
    </location>
</feature>
<dbReference type="PROSITE" id="PS51257">
    <property type="entry name" value="PROKAR_LIPOPROTEIN"/>
    <property type="match status" value="1"/>
</dbReference>
<reference evidence="2" key="1">
    <citation type="submission" date="2018-05" db="EMBL/GenBank/DDBJ databases">
        <authorList>
            <person name="Lanie J.A."/>
            <person name="Ng W.-L."/>
            <person name="Kazmierczak K.M."/>
            <person name="Andrzejewski T.M."/>
            <person name="Davidsen T.M."/>
            <person name="Wayne K.J."/>
            <person name="Tettelin H."/>
            <person name="Glass J.I."/>
            <person name="Rusch D."/>
            <person name="Podicherti R."/>
            <person name="Tsui H.-C.T."/>
            <person name="Winkler M.E."/>
        </authorList>
    </citation>
    <scope>NUCLEOTIDE SEQUENCE</scope>
</reference>
<evidence type="ECO:0000313" key="2">
    <source>
        <dbReference type="EMBL" id="SVA69273.1"/>
    </source>
</evidence>
<name>A0A381XYG9_9ZZZZ</name>
<organism evidence="2">
    <name type="scientific">marine metagenome</name>
    <dbReference type="NCBI Taxonomy" id="408172"/>
    <lineage>
        <taxon>unclassified sequences</taxon>
        <taxon>metagenomes</taxon>
        <taxon>ecological metagenomes</taxon>
    </lineage>
</organism>
<dbReference type="Gene3D" id="3.40.710.10">
    <property type="entry name" value="DD-peptidase/beta-lactamase superfamily"/>
    <property type="match status" value="1"/>
</dbReference>
<feature type="domain" description="Beta-lactamase-related" evidence="1">
    <location>
        <begin position="50"/>
        <end position="399"/>
    </location>
</feature>
<dbReference type="PANTHER" id="PTHR43283">
    <property type="entry name" value="BETA-LACTAMASE-RELATED"/>
    <property type="match status" value="1"/>
</dbReference>
<dbReference type="Pfam" id="PF00144">
    <property type="entry name" value="Beta-lactamase"/>
    <property type="match status" value="1"/>
</dbReference>
<gene>
    <name evidence="2" type="ORF">METZ01_LOCUS122127</name>
</gene>
<accession>A0A381XYG9</accession>
<dbReference type="AlphaFoldDB" id="A0A381XYG9"/>
<evidence type="ECO:0000259" key="1">
    <source>
        <dbReference type="Pfam" id="PF00144"/>
    </source>
</evidence>
<dbReference type="PANTHER" id="PTHR43283:SF3">
    <property type="entry name" value="BETA-LACTAMASE FAMILY PROTEIN (AFU_ORTHOLOGUE AFUA_5G07500)"/>
    <property type="match status" value="1"/>
</dbReference>